<reference evidence="6 7" key="1">
    <citation type="submission" date="2020-05" db="EMBL/GenBank/DDBJ databases">
        <authorList>
            <person name="Casaregola S."/>
            <person name="Devillers H."/>
            <person name="Grondin C."/>
        </authorList>
    </citation>
    <scope>NUCLEOTIDE SEQUENCE [LARGE SCALE GENOMIC DNA]</scope>
    <source>
        <strain evidence="6 7">CLIB 1767</strain>
    </source>
</reference>
<evidence type="ECO:0000256" key="1">
    <source>
        <dbReference type="ARBA" id="ARBA00010048"/>
    </source>
</evidence>
<comment type="function">
    <text evidence="4">Binds specifically to cytosolic chaperonin (c-CPN) and transfers target proteins to it. Binds to nascent polypeptide chain and promotes folding in an environment in which there are many competing pathways for nonnative proteins.</text>
</comment>
<dbReference type="PIRSF" id="PIRSF016396">
    <property type="entry name" value="Prefoldin_subunit_3"/>
    <property type="match status" value="1"/>
</dbReference>
<dbReference type="GO" id="GO:0016272">
    <property type="term" value="C:prefoldin complex"/>
    <property type="evidence" value="ECO:0007669"/>
    <property type="project" value="UniProtKB-UniRule"/>
</dbReference>
<keyword evidence="7" id="KW-1185">Reference proteome</keyword>
<evidence type="ECO:0000313" key="7">
    <source>
        <dbReference type="Proteomes" id="UP000644660"/>
    </source>
</evidence>
<dbReference type="PANTHER" id="PTHR12409:SF0">
    <property type="entry name" value="PREFOLDIN SUBUNIT 3"/>
    <property type="match status" value="1"/>
</dbReference>
<dbReference type="PANTHER" id="PTHR12409">
    <property type="entry name" value="PREFOLDIN SUBUNIT 3"/>
    <property type="match status" value="1"/>
</dbReference>
<proteinExistence type="inferred from homology"/>
<evidence type="ECO:0000256" key="4">
    <source>
        <dbReference type="PIRNR" id="PIRNR016396"/>
    </source>
</evidence>
<dbReference type="InterPro" id="IPR009053">
    <property type="entry name" value="Prefoldin"/>
</dbReference>
<name>A0A8H2VDH0_9SACH</name>
<evidence type="ECO:0000313" key="6">
    <source>
        <dbReference type="EMBL" id="CAB4253212.1"/>
    </source>
</evidence>
<dbReference type="Pfam" id="PF02996">
    <property type="entry name" value="Prefoldin"/>
    <property type="match status" value="1"/>
</dbReference>
<keyword evidence="3 4" id="KW-0143">Chaperone</keyword>
<dbReference type="GO" id="GO:0006457">
    <property type="term" value="P:protein folding"/>
    <property type="evidence" value="ECO:0007669"/>
    <property type="project" value="UniProtKB-UniRule"/>
</dbReference>
<organism evidence="6 7">
    <name type="scientific">Maudiozyma barnettii</name>
    <dbReference type="NCBI Taxonomy" id="61262"/>
    <lineage>
        <taxon>Eukaryota</taxon>
        <taxon>Fungi</taxon>
        <taxon>Dikarya</taxon>
        <taxon>Ascomycota</taxon>
        <taxon>Saccharomycotina</taxon>
        <taxon>Saccharomycetes</taxon>
        <taxon>Saccharomycetales</taxon>
        <taxon>Saccharomycetaceae</taxon>
        <taxon>Maudiozyma</taxon>
    </lineage>
</organism>
<dbReference type="GO" id="GO:0005737">
    <property type="term" value="C:cytoplasm"/>
    <property type="evidence" value="ECO:0007669"/>
    <property type="project" value="TreeGrafter"/>
</dbReference>
<dbReference type="InterPro" id="IPR016655">
    <property type="entry name" value="PFD3"/>
</dbReference>
<dbReference type="OrthoDB" id="6375174at2759"/>
<dbReference type="RefSeq" id="XP_041405250.1">
    <property type="nucleotide sequence ID" value="XM_041549316.1"/>
</dbReference>
<gene>
    <name evidence="6" type="ORF">KABA2_02S14278</name>
</gene>
<dbReference type="Gene3D" id="1.10.287.370">
    <property type="match status" value="1"/>
</dbReference>
<dbReference type="InterPro" id="IPR004127">
    <property type="entry name" value="Prefoldin_subunit_alpha"/>
</dbReference>
<dbReference type="AlphaFoldDB" id="A0A8H2VDH0"/>
<accession>A0A8H2VDH0</accession>
<dbReference type="GO" id="GO:0007017">
    <property type="term" value="P:microtubule-based process"/>
    <property type="evidence" value="ECO:0007669"/>
    <property type="project" value="TreeGrafter"/>
</dbReference>
<comment type="similarity">
    <text evidence="1 4">Belongs to the prefoldin subunit alpha family.</text>
</comment>
<dbReference type="EMBL" id="CAEFZW010000002">
    <property type="protein sequence ID" value="CAB4253212.1"/>
    <property type="molecule type" value="Genomic_DNA"/>
</dbReference>
<evidence type="ECO:0000256" key="3">
    <source>
        <dbReference type="ARBA" id="ARBA00023186"/>
    </source>
</evidence>
<dbReference type="GO" id="GO:0007021">
    <property type="term" value="P:tubulin complex assembly"/>
    <property type="evidence" value="ECO:0007669"/>
    <property type="project" value="TreeGrafter"/>
</dbReference>
<feature type="coiled-coil region" evidence="5">
    <location>
        <begin position="142"/>
        <end position="169"/>
    </location>
</feature>
<protein>
    <recommendedName>
        <fullName evidence="4">Prefoldin subunit 3</fullName>
    </recommendedName>
</protein>
<dbReference type="GO" id="GO:0015631">
    <property type="term" value="F:tubulin binding"/>
    <property type="evidence" value="ECO:0007669"/>
    <property type="project" value="TreeGrafter"/>
</dbReference>
<evidence type="ECO:0000256" key="5">
    <source>
        <dbReference type="SAM" id="Coils"/>
    </source>
</evidence>
<dbReference type="GeneID" id="64856368"/>
<keyword evidence="5" id="KW-0175">Coiled coil</keyword>
<dbReference type="SUPFAM" id="SSF46579">
    <property type="entry name" value="Prefoldin"/>
    <property type="match status" value="1"/>
</dbReference>
<evidence type="ECO:0000256" key="2">
    <source>
        <dbReference type="ARBA" id="ARBA00011695"/>
    </source>
</evidence>
<comment type="caution">
    <text evidence="6">The sequence shown here is derived from an EMBL/GenBank/DDBJ whole genome shotgun (WGS) entry which is preliminary data.</text>
</comment>
<sequence>MDTIFNSTEKNARGIPAAPFVAEVEEFVKDPNDFDLVFSKFQDRLSMYKYMQESKGSTVKQLRVRIPDIEHTLQVCETLQRHHDLSADEDDNEMEVHYQLNDTLYTKATVDTKDAKVGLWLGADVMLEYPVDEAIVLLQERHKAAQKGLETALEDVEFLRENITTMEVNCARLYNWDVERRKALREAEEGTKNLAI</sequence>
<dbReference type="Proteomes" id="UP000644660">
    <property type="component" value="Unassembled WGS sequence"/>
</dbReference>
<dbReference type="FunFam" id="1.10.287.370:FF:000001">
    <property type="entry name" value="Prefoldin subunit 3"/>
    <property type="match status" value="1"/>
</dbReference>
<dbReference type="CDD" id="cd23156">
    <property type="entry name" value="Prefoldin_3"/>
    <property type="match status" value="1"/>
</dbReference>
<comment type="subunit">
    <text evidence="2 4">Heterohexamer of two PFD-alpha type and four PFD-beta type subunits.</text>
</comment>